<dbReference type="Pfam" id="PF18895">
    <property type="entry name" value="T4SS_pilin"/>
    <property type="match status" value="1"/>
</dbReference>
<dbReference type="AlphaFoldDB" id="A0A2H0U9Q0"/>
<feature type="transmembrane region" description="Helical" evidence="1">
    <location>
        <begin position="100"/>
        <end position="121"/>
    </location>
</feature>
<reference evidence="3" key="1">
    <citation type="submission" date="2017-09" db="EMBL/GenBank/DDBJ databases">
        <title>Depth-based differentiation of microbial function through sediment-hosted aquifers and enrichment of novel symbionts in the deep terrestrial subsurface.</title>
        <authorList>
            <person name="Probst A.J."/>
            <person name="Ladd B."/>
            <person name="Jarett J.K."/>
            <person name="Geller-Mcgrath D.E."/>
            <person name="Sieber C.M.K."/>
            <person name="Emerson J.B."/>
            <person name="Anantharaman K."/>
            <person name="Thomas B.C."/>
            <person name="Malmstrom R."/>
            <person name="Stieglmeier M."/>
            <person name="Klingl A."/>
            <person name="Woyke T."/>
            <person name="Ryan C.M."/>
            <person name="Banfield J.F."/>
        </authorList>
    </citation>
    <scope>NUCLEOTIDE SEQUENCE [LARGE SCALE GENOMIC DNA]</scope>
</reference>
<keyword evidence="1" id="KW-1133">Transmembrane helix</keyword>
<feature type="transmembrane region" description="Helical" evidence="1">
    <location>
        <begin position="55"/>
        <end position="80"/>
    </location>
</feature>
<keyword evidence="1" id="KW-0472">Membrane</keyword>
<keyword evidence="1" id="KW-0812">Transmembrane</keyword>
<evidence type="ECO:0000256" key="1">
    <source>
        <dbReference type="SAM" id="Phobius"/>
    </source>
</evidence>
<evidence type="ECO:0000313" key="3">
    <source>
        <dbReference type="Proteomes" id="UP000230179"/>
    </source>
</evidence>
<organism evidence="2 3">
    <name type="scientific">Candidatus Kaiserbacteria bacterium CG10_big_fil_rev_8_21_14_0_10_56_12</name>
    <dbReference type="NCBI Taxonomy" id="1974611"/>
    <lineage>
        <taxon>Bacteria</taxon>
        <taxon>Candidatus Kaiseribacteriota</taxon>
    </lineage>
</organism>
<dbReference type="InterPro" id="IPR043993">
    <property type="entry name" value="T4SS_pilin"/>
</dbReference>
<gene>
    <name evidence="2" type="ORF">COU19_01940</name>
</gene>
<dbReference type="Proteomes" id="UP000230179">
    <property type="component" value="Unassembled WGS sequence"/>
</dbReference>
<proteinExistence type="predicted"/>
<dbReference type="EMBL" id="PFBL01000017">
    <property type="protein sequence ID" value="PIR83144.1"/>
    <property type="molecule type" value="Genomic_DNA"/>
</dbReference>
<comment type="caution">
    <text evidence="2">The sequence shown here is derived from an EMBL/GenBank/DDBJ whole genome shotgun (WGS) entry which is preliminary data.</text>
</comment>
<evidence type="ECO:0000313" key="2">
    <source>
        <dbReference type="EMBL" id="PIR83144.1"/>
    </source>
</evidence>
<accession>A0A2H0U9Q0</accession>
<name>A0A2H0U9Q0_9BACT</name>
<sequence>MTIRRAVLLAVPVIAIGLPLFAAAHSIPYFGPILEDGWNNCPLGWAAVIMTINNIITIALTLAISIVAPVMLAYSGFLLVTNAFNPSAKEEAKKMLTNTIIGIVIALAAWLIIDALMAVLYHPTDPGLAGQTWSSLISSGNVGELCIPVESILHQAPNGGLVTGASATSTVSVVPPSTTPANEAAVRQQFELAGVSVNKAACDPYDKNGVTSPGCTNVGGMLPSTVQQVINIKNSCGGCSVVVSGGSEAGHAPGPHSHGTGYKVDIRANSSLNAFLKGLTYVGVRTGDHSGPAYTDSCKQNQYVQESDHWDITVLGACSL</sequence>
<protein>
    <submittedName>
        <fullName evidence="2">Uncharacterized protein</fullName>
    </submittedName>
</protein>